<keyword evidence="4" id="KW-1185">Reference proteome</keyword>
<dbReference type="InterPro" id="IPR001005">
    <property type="entry name" value="SANT/Myb"/>
</dbReference>
<dbReference type="InterPro" id="IPR001606">
    <property type="entry name" value="ARID_dom"/>
</dbReference>
<dbReference type="EMBL" id="CM035443">
    <property type="protein sequence ID" value="KAH7278592.1"/>
    <property type="molecule type" value="Genomic_DNA"/>
</dbReference>
<dbReference type="SMART" id="SM01014">
    <property type="entry name" value="ARID"/>
    <property type="match status" value="1"/>
</dbReference>
<feature type="compositionally biased region" description="Basic and acidic residues" evidence="1">
    <location>
        <begin position="228"/>
        <end position="237"/>
    </location>
</feature>
<dbReference type="Proteomes" id="UP000825935">
    <property type="component" value="Chromosome 38"/>
</dbReference>
<dbReference type="EMBL" id="CM035443">
    <property type="protein sequence ID" value="KAH7278595.1"/>
    <property type="molecule type" value="Genomic_DNA"/>
</dbReference>
<gene>
    <name evidence="3" type="ORF">KP509_38G047900</name>
</gene>
<dbReference type="OMA" id="ECWIQVT"/>
<dbReference type="SUPFAM" id="SSF46774">
    <property type="entry name" value="ARID-like"/>
    <property type="match status" value="1"/>
</dbReference>
<evidence type="ECO:0000313" key="3">
    <source>
        <dbReference type="EMBL" id="KAH7278595.1"/>
    </source>
</evidence>
<protein>
    <recommendedName>
        <fullName evidence="2">ARID domain-containing protein</fullName>
    </recommendedName>
</protein>
<dbReference type="PANTHER" id="PTHR46872">
    <property type="entry name" value="DNA BINDING PROTEIN"/>
    <property type="match status" value="1"/>
</dbReference>
<dbReference type="Pfam" id="PF01388">
    <property type="entry name" value="ARID"/>
    <property type="match status" value="1"/>
</dbReference>
<name>A0A8T2Q4J4_CERRI</name>
<dbReference type="PROSITE" id="PS51011">
    <property type="entry name" value="ARID"/>
    <property type="match status" value="1"/>
</dbReference>
<feature type="region of interest" description="Disordered" evidence="1">
    <location>
        <begin position="226"/>
        <end position="261"/>
    </location>
</feature>
<dbReference type="AlphaFoldDB" id="A0A8T2Q4J4"/>
<accession>A0A8T2Q4J4</accession>
<sequence length="633" mass="70361">MPKGTTMAKKSRHNANHCVVHKAKAVSCEAVISNHLKDNSCLVIPSGEQAMQIIASSMTLNSYGVIKTLQTCKFAGHGHGEVWNEEKSRLAPAPIFVEGKMIDLLQLHREVITHGGYDNVTGNSIWSLISERLGFRKNSGSFVQSIYVKYLRSLDYELGMLKDGLHENVGWLDKDVGESSMGTLFGKGVGELSVKTLIAEGVGKSSGGMPRVDCISTGNSCNVSNDSVIDHEEDKNKVPSKKRRLSYSNVSSSHQDCREPGTNRGNAFVDMIVWLRRLALNPGDPSKGQGSCRSFQNKAWVEDCETMIMKARSILWGRNELIDCGGHTGNRAKQKVRPSLYYKEIGKPDTNTLEKLRANQSRAVKYGLHLDARGAIEDTAWLYRTSGQIFGVGGSGQFIEKSFQPSAEYLKSMSEALSIGYLLNSNVTRKRIPIGAHFQAEIPPWTSKTLKSRKCFCKRQQSSEFLAGSCVWPCHGSHTVSHVSSVGKGRPLCCGCILPMSIECVNLHITQKRLKLKREIGDAFFSWGFDDMGESVSVCWTHPEERVFNMIVRSNLSSLGKNFWEELPKALPSKSMKQLVSYYFNVFTVRRRAVQNRITPDSIDSDDDERNTLTSEQLTALGTSQDWILREVG</sequence>
<proteinExistence type="predicted"/>
<dbReference type="InterPro" id="IPR036431">
    <property type="entry name" value="ARID_dom_sf"/>
</dbReference>
<evidence type="ECO:0000313" key="4">
    <source>
        <dbReference type="Proteomes" id="UP000825935"/>
    </source>
</evidence>
<dbReference type="SMART" id="SM00501">
    <property type="entry name" value="BRIGHT"/>
    <property type="match status" value="1"/>
</dbReference>
<evidence type="ECO:0000256" key="1">
    <source>
        <dbReference type="SAM" id="MobiDB-lite"/>
    </source>
</evidence>
<dbReference type="GO" id="GO:0003677">
    <property type="term" value="F:DNA binding"/>
    <property type="evidence" value="ECO:0007669"/>
    <property type="project" value="InterPro"/>
</dbReference>
<dbReference type="Gene3D" id="1.10.150.60">
    <property type="entry name" value="ARID DNA-binding domain"/>
    <property type="match status" value="1"/>
</dbReference>
<evidence type="ECO:0000259" key="2">
    <source>
        <dbReference type="PROSITE" id="PS51011"/>
    </source>
</evidence>
<comment type="caution">
    <text evidence="3">The sequence shown here is derived from an EMBL/GenBank/DDBJ whole genome shotgun (WGS) entry which is preliminary data.</text>
</comment>
<dbReference type="OrthoDB" id="1938591at2759"/>
<reference evidence="3" key="1">
    <citation type="submission" date="2021-08" db="EMBL/GenBank/DDBJ databases">
        <title>WGS assembly of Ceratopteris richardii.</title>
        <authorList>
            <person name="Marchant D.B."/>
            <person name="Chen G."/>
            <person name="Jenkins J."/>
            <person name="Shu S."/>
            <person name="Leebens-Mack J."/>
            <person name="Grimwood J."/>
            <person name="Schmutz J."/>
            <person name="Soltis P."/>
            <person name="Soltis D."/>
            <person name="Chen Z.-H."/>
        </authorList>
    </citation>
    <scope>NUCLEOTIDE SEQUENCE</scope>
    <source>
        <strain evidence="3">Whitten #5841</strain>
        <tissue evidence="3">Leaf</tissue>
    </source>
</reference>
<dbReference type="PANTHER" id="PTHR46872:SF10">
    <property type="entry name" value="MYB-LIKE DOMAIN-CONTAINING PROTEIN"/>
    <property type="match status" value="1"/>
</dbReference>
<feature type="domain" description="ARID" evidence="2">
    <location>
        <begin position="69"/>
        <end position="159"/>
    </location>
</feature>
<dbReference type="CDD" id="cd00167">
    <property type="entry name" value="SANT"/>
    <property type="match status" value="1"/>
</dbReference>
<dbReference type="CDD" id="cd16100">
    <property type="entry name" value="ARID"/>
    <property type="match status" value="1"/>
</dbReference>
<organism evidence="3 4">
    <name type="scientific">Ceratopteris richardii</name>
    <name type="common">Triangle waterfern</name>
    <dbReference type="NCBI Taxonomy" id="49495"/>
    <lineage>
        <taxon>Eukaryota</taxon>
        <taxon>Viridiplantae</taxon>
        <taxon>Streptophyta</taxon>
        <taxon>Embryophyta</taxon>
        <taxon>Tracheophyta</taxon>
        <taxon>Polypodiopsida</taxon>
        <taxon>Polypodiidae</taxon>
        <taxon>Polypodiales</taxon>
        <taxon>Pteridineae</taxon>
        <taxon>Pteridaceae</taxon>
        <taxon>Parkerioideae</taxon>
        <taxon>Ceratopteris</taxon>
    </lineage>
</organism>